<reference evidence="2 3" key="1">
    <citation type="submission" date="2018-08" db="EMBL/GenBank/DDBJ databases">
        <title>A genome reference for cultivated species of the human gut microbiota.</title>
        <authorList>
            <person name="Zou Y."/>
            <person name="Xue W."/>
            <person name="Luo G."/>
        </authorList>
    </citation>
    <scope>NUCLEOTIDE SEQUENCE [LARGE SCALE GENOMIC DNA]</scope>
    <source>
        <strain evidence="2 3">AF20-9LB</strain>
    </source>
</reference>
<dbReference type="Pfam" id="PF18998">
    <property type="entry name" value="Flg_new_2"/>
    <property type="match status" value="1"/>
</dbReference>
<dbReference type="AlphaFoldDB" id="A0A395VPU2"/>
<evidence type="ECO:0000259" key="1">
    <source>
        <dbReference type="Pfam" id="PF18998"/>
    </source>
</evidence>
<protein>
    <submittedName>
        <fullName evidence="2">Leucine-rich repeat domain-containing protein</fullName>
    </submittedName>
</protein>
<evidence type="ECO:0000313" key="3">
    <source>
        <dbReference type="Proteomes" id="UP000266492"/>
    </source>
</evidence>
<feature type="domain" description="Bacterial repeat" evidence="1">
    <location>
        <begin position="54"/>
        <end position="127"/>
    </location>
</feature>
<accession>A0A395VPU2</accession>
<dbReference type="SUPFAM" id="SSF52058">
    <property type="entry name" value="L domain-like"/>
    <property type="match status" value="1"/>
</dbReference>
<proteinExistence type="predicted"/>
<dbReference type="Gene3D" id="3.80.10.10">
    <property type="entry name" value="Ribonuclease Inhibitor"/>
    <property type="match status" value="1"/>
</dbReference>
<evidence type="ECO:0000313" key="2">
    <source>
        <dbReference type="EMBL" id="RGS78862.1"/>
    </source>
</evidence>
<name>A0A395VPU2_BACOV</name>
<dbReference type="InterPro" id="IPR044060">
    <property type="entry name" value="Bacterial_rp_domain"/>
</dbReference>
<dbReference type="InterPro" id="IPR032675">
    <property type="entry name" value="LRR_dom_sf"/>
</dbReference>
<dbReference type="EMBL" id="QRVZ01000038">
    <property type="protein sequence ID" value="RGS78862.1"/>
    <property type="molecule type" value="Genomic_DNA"/>
</dbReference>
<sequence length="431" mass="47306">MKQEEFVGNIESFSNKFINQQKLKNMKRLSFLLMAVVCVIFFSCGEDEDKQVHSITAFAGYGGAIATADKEIAVAGEAITVTATPAEGFLFKEWKIRVGNTVIENVQANPSTFTMPMEDVVIVATFMIRNDVLERITDPALKAYCQSRMDTEQEIDGVTYPKWDTNGNGVLSPDEASAVKAIDITGGVNGVKIKSVNELTEFTGLEVFKIGGNELATLNVVWSQLAKLDCSHNELTDLSVGGSGKLKELYCNNNHLSSLKLKTMVYENGYMLHCGNQVTEEGEVQILEAIMTDEQISFWESNLKNLSENANVDTKTMPAADVHLTLTKAVKYQFGNLMLILRDDNGNSVQVTLKSTELKPGEYSKDQMSSAYVTISGGGSYRNLDSDDPGSFTVKYDEGTGIYIIEGVLILQPNASYPSVNVVRFEYVGAI</sequence>
<organism evidence="2 3">
    <name type="scientific">Bacteroides ovatus</name>
    <dbReference type="NCBI Taxonomy" id="28116"/>
    <lineage>
        <taxon>Bacteria</taxon>
        <taxon>Pseudomonadati</taxon>
        <taxon>Bacteroidota</taxon>
        <taxon>Bacteroidia</taxon>
        <taxon>Bacteroidales</taxon>
        <taxon>Bacteroidaceae</taxon>
        <taxon>Bacteroides</taxon>
    </lineage>
</organism>
<comment type="caution">
    <text evidence="2">The sequence shown here is derived from an EMBL/GenBank/DDBJ whole genome shotgun (WGS) entry which is preliminary data.</text>
</comment>
<gene>
    <name evidence="2" type="ORF">DWX70_25160</name>
</gene>
<dbReference type="Proteomes" id="UP000266492">
    <property type="component" value="Unassembled WGS sequence"/>
</dbReference>